<gene>
    <name evidence="2" type="ORF">SAMN04490220_7258</name>
</gene>
<feature type="region of interest" description="Disordered" evidence="1">
    <location>
        <begin position="57"/>
        <end position="77"/>
    </location>
</feature>
<evidence type="ECO:0000256" key="1">
    <source>
        <dbReference type="SAM" id="MobiDB-lite"/>
    </source>
</evidence>
<dbReference type="RefSeq" id="WP_073363818.1">
    <property type="nucleotide sequence ID" value="NZ_FNTL01000004.1"/>
</dbReference>
<evidence type="ECO:0000313" key="2">
    <source>
        <dbReference type="EMBL" id="SEE28824.1"/>
    </source>
</evidence>
<dbReference type="AlphaFoldDB" id="A0A1H5HM32"/>
<proteinExistence type="predicted"/>
<dbReference type="EMBL" id="FNTL01000004">
    <property type="protein sequence ID" value="SEE28824.1"/>
    <property type="molecule type" value="Genomic_DNA"/>
</dbReference>
<name>A0A1H5HM32_RHOJO</name>
<organism evidence="2 3">
    <name type="scientific">Rhodococcus jostii</name>
    <dbReference type="NCBI Taxonomy" id="132919"/>
    <lineage>
        <taxon>Bacteria</taxon>
        <taxon>Bacillati</taxon>
        <taxon>Actinomycetota</taxon>
        <taxon>Actinomycetes</taxon>
        <taxon>Mycobacteriales</taxon>
        <taxon>Nocardiaceae</taxon>
        <taxon>Rhodococcus</taxon>
    </lineage>
</organism>
<dbReference type="OrthoDB" id="4948868at2"/>
<evidence type="ECO:0000313" key="3">
    <source>
        <dbReference type="Proteomes" id="UP000183407"/>
    </source>
</evidence>
<evidence type="ECO:0008006" key="4">
    <source>
        <dbReference type="Google" id="ProtNLM"/>
    </source>
</evidence>
<sequence length="77" mass="8105">MIGITVTVDADHLDNIEAVGAALRQRGMRVDQILGTIGIISGAVGDEDRTVLESVPGVQSVETENTIRIPPPDADPQ</sequence>
<reference evidence="3" key="1">
    <citation type="submission" date="2016-10" db="EMBL/GenBank/DDBJ databases">
        <authorList>
            <person name="Varghese N."/>
        </authorList>
    </citation>
    <scope>NUCLEOTIDE SEQUENCE [LARGE SCALE GENOMIC DNA]</scope>
    <source>
        <strain evidence="3">DSM 44719</strain>
    </source>
</reference>
<accession>A0A1H5HM32</accession>
<protein>
    <recommendedName>
        <fullName evidence="4">Ketohydroxyglutarate aldolase</fullName>
    </recommendedName>
</protein>
<dbReference type="Proteomes" id="UP000183407">
    <property type="component" value="Unassembled WGS sequence"/>
</dbReference>